<gene>
    <name evidence="6" type="primary">PTPRF</name>
    <name evidence="6" type="ORF">DNF11_2999</name>
</gene>
<dbReference type="Proteomes" id="UP000269793">
    <property type="component" value="Chromosome V"/>
</dbReference>
<dbReference type="SMART" id="SM00194">
    <property type="entry name" value="PTPc"/>
    <property type="match status" value="1"/>
</dbReference>
<dbReference type="GO" id="GO:0004725">
    <property type="term" value="F:protein tyrosine phosphatase activity"/>
    <property type="evidence" value="ECO:0007669"/>
    <property type="project" value="UniProtKB-EC"/>
</dbReference>
<name>A0A3G2S9P9_MALR7</name>
<dbReference type="PROSITE" id="PS00383">
    <property type="entry name" value="TYR_PHOSPHATASE_1"/>
    <property type="match status" value="1"/>
</dbReference>
<evidence type="ECO:0000256" key="1">
    <source>
        <dbReference type="ARBA" id="ARBA00009649"/>
    </source>
</evidence>
<dbReference type="SUPFAM" id="SSF52821">
    <property type="entry name" value="Rhodanese/Cell cycle control phosphatase"/>
    <property type="match status" value="1"/>
</dbReference>
<feature type="domain" description="Rhodanese" evidence="5">
    <location>
        <begin position="49"/>
        <end position="105"/>
    </location>
</feature>
<dbReference type="OrthoDB" id="6058203at2759"/>
<proteinExistence type="inferred from homology"/>
<dbReference type="InterPro" id="IPR000387">
    <property type="entry name" value="Tyr_Pase_dom"/>
</dbReference>
<dbReference type="SUPFAM" id="SSF52799">
    <property type="entry name" value="(Phosphotyrosine protein) phosphatases II"/>
    <property type="match status" value="1"/>
</dbReference>
<evidence type="ECO:0000259" key="3">
    <source>
        <dbReference type="PROSITE" id="PS50055"/>
    </source>
</evidence>
<dbReference type="InterPro" id="IPR036873">
    <property type="entry name" value="Rhodanese-like_dom_sf"/>
</dbReference>
<dbReference type="PROSITE" id="PS50206">
    <property type="entry name" value="RHODANESE_3"/>
    <property type="match status" value="1"/>
</dbReference>
<dbReference type="EC" id="3.1.3.48" evidence="2"/>
<protein>
    <recommendedName>
        <fullName evidence="2">protein-tyrosine-phosphatase</fullName>
        <ecNumber evidence="2">3.1.3.48</ecNumber>
    </recommendedName>
</protein>
<evidence type="ECO:0000313" key="7">
    <source>
        <dbReference type="Proteomes" id="UP000269793"/>
    </source>
</evidence>
<dbReference type="InterPro" id="IPR029021">
    <property type="entry name" value="Prot-tyrosine_phosphatase-like"/>
</dbReference>
<comment type="similarity">
    <text evidence="1">Belongs to the protein-tyrosine phosphatase family. Non-receptor class subfamily.</text>
</comment>
<dbReference type="STRING" id="425264.A0A3G2S9P9"/>
<reference evidence="6 7" key="1">
    <citation type="submission" date="2018-10" db="EMBL/GenBank/DDBJ databases">
        <title>Complete genome sequence of Malassezia restricta CBS 7877.</title>
        <authorList>
            <person name="Morand S.C."/>
            <person name="Bertignac M."/>
            <person name="Iltis A."/>
            <person name="Kolder I."/>
            <person name="Pirovano W."/>
            <person name="Jourdain R."/>
            <person name="Clavaud C."/>
        </authorList>
    </citation>
    <scope>NUCLEOTIDE SEQUENCE [LARGE SCALE GENOMIC DNA]</scope>
    <source>
        <strain evidence="6 7">CBS 7877</strain>
    </source>
</reference>
<feature type="domain" description="Tyrosine-protein phosphatase" evidence="3">
    <location>
        <begin position="355"/>
        <end position="622"/>
    </location>
</feature>
<dbReference type="PANTHER" id="PTHR19134:SF561">
    <property type="entry name" value="PROTEIN TYROSINE PHOSPHATASE 36E, ISOFORM A"/>
    <property type="match status" value="1"/>
</dbReference>
<dbReference type="PRINTS" id="PR00700">
    <property type="entry name" value="PRTYPHPHTASE"/>
</dbReference>
<keyword evidence="7" id="KW-1185">Reference proteome</keyword>
<evidence type="ECO:0000259" key="5">
    <source>
        <dbReference type="PROSITE" id="PS50206"/>
    </source>
</evidence>
<dbReference type="SMART" id="SM00404">
    <property type="entry name" value="PTPc_motif"/>
    <property type="match status" value="1"/>
</dbReference>
<dbReference type="AlphaFoldDB" id="A0A3G2S9P9"/>
<keyword evidence="6" id="KW-0675">Receptor</keyword>
<sequence>MAPRITPRLLSPTSSQVAARTADMKQYLSLDPEMLLKLLQKRPILQHPIPEHVLILDIRPTTAFVRAHLRDSTNVCAPTTLLRRSEFTIERLEEQILDEGPEKETFQQWRSYTDAPSRTSWIVALDTDSTKPTSIGRSSAGGGGPSLLGLLRKFDVAGYKGTLCWVRGGFHAIMALAESAEFIEHDTTKSPSYIPHAMRHRGLTLDAFRRASTVDAGLGGTDRLQAANPFFDNIRQNMELSCGITDIVPLDLDLDEAQLERMPRFVRDLAKMESSVRARHLAELFFSIEKSEQQRLQNIMQRHSQESSSVHSKVPRAPVHVSQSALFPLLPSAHELSEDAFPLSITAALERGHDHRYRNFWPFEHSRVKFEQPTKDAEYINASYVNPLRAWGDHHVYIATQAPMPSTFGAFWRVVWEHKSPAIIMVARERESGRLQCDDYWSLTRIGPFQMRIMSERAISQAELDSREDRADSISPHQAPVVLRRTIELLHSQHPDEPAHIVRQYQFLAWPDHSVPDKPDSLLGLMRLVHADTASNRDTPTIVHCSAGIGRTGTHILVDAVSTFLHRVRHLVDKEATSPQVEYWESPNDLIYEALMVMREQRMSTVETVRQYVFAYKAVIASLLPPSVP</sequence>
<dbReference type="Pfam" id="PF00102">
    <property type="entry name" value="Y_phosphatase"/>
    <property type="match status" value="1"/>
</dbReference>
<dbReference type="Gene3D" id="3.90.190.10">
    <property type="entry name" value="Protein tyrosine phosphatase superfamily"/>
    <property type="match status" value="1"/>
</dbReference>
<evidence type="ECO:0000259" key="4">
    <source>
        <dbReference type="PROSITE" id="PS50056"/>
    </source>
</evidence>
<accession>A0A3G2S9P9</accession>
<dbReference type="InterPro" id="IPR001763">
    <property type="entry name" value="Rhodanese-like_dom"/>
</dbReference>
<dbReference type="CDD" id="cd18533">
    <property type="entry name" value="PTP_fungal"/>
    <property type="match status" value="1"/>
</dbReference>
<dbReference type="PROSITE" id="PS50056">
    <property type="entry name" value="TYR_PHOSPHATASE_2"/>
    <property type="match status" value="1"/>
</dbReference>
<dbReference type="PROSITE" id="PS50055">
    <property type="entry name" value="TYR_PHOSPHATASE_PTP"/>
    <property type="match status" value="1"/>
</dbReference>
<dbReference type="InterPro" id="IPR000242">
    <property type="entry name" value="PTP_cat"/>
</dbReference>
<dbReference type="VEuPathDB" id="FungiDB:DNF11_2999"/>
<dbReference type="Gene3D" id="3.40.250.10">
    <property type="entry name" value="Rhodanese-like domain"/>
    <property type="match status" value="1"/>
</dbReference>
<dbReference type="EMBL" id="CP033152">
    <property type="protein sequence ID" value="AYO43949.1"/>
    <property type="molecule type" value="Genomic_DNA"/>
</dbReference>
<organism evidence="6 7">
    <name type="scientific">Malassezia restricta (strain ATCC 96810 / NBRC 103918 / CBS 7877)</name>
    <name type="common">Seborrheic dermatitis infection agent</name>
    <dbReference type="NCBI Taxonomy" id="425264"/>
    <lineage>
        <taxon>Eukaryota</taxon>
        <taxon>Fungi</taxon>
        <taxon>Dikarya</taxon>
        <taxon>Basidiomycota</taxon>
        <taxon>Ustilaginomycotina</taxon>
        <taxon>Malasseziomycetes</taxon>
        <taxon>Malasseziales</taxon>
        <taxon>Malasseziaceae</taxon>
        <taxon>Malassezia</taxon>
    </lineage>
</organism>
<evidence type="ECO:0000256" key="2">
    <source>
        <dbReference type="ARBA" id="ARBA00013064"/>
    </source>
</evidence>
<dbReference type="InterPro" id="IPR016130">
    <property type="entry name" value="Tyr_Pase_AS"/>
</dbReference>
<keyword evidence="6" id="KW-0378">Hydrolase</keyword>
<dbReference type="InterPro" id="IPR050348">
    <property type="entry name" value="Protein-Tyr_Phosphatase"/>
</dbReference>
<feature type="domain" description="Tyrosine specific protein phosphatases" evidence="4">
    <location>
        <begin position="520"/>
        <end position="613"/>
    </location>
</feature>
<evidence type="ECO:0000313" key="6">
    <source>
        <dbReference type="EMBL" id="AYO43949.1"/>
    </source>
</evidence>
<dbReference type="InterPro" id="IPR003595">
    <property type="entry name" value="Tyr_Pase_cat"/>
</dbReference>
<dbReference type="PANTHER" id="PTHR19134">
    <property type="entry name" value="RECEPTOR-TYPE TYROSINE-PROTEIN PHOSPHATASE"/>
    <property type="match status" value="1"/>
</dbReference>